<dbReference type="InterPro" id="IPR001757">
    <property type="entry name" value="P_typ_ATPase"/>
</dbReference>
<comment type="caution">
    <text evidence="12">The sequence shown here is derived from an EMBL/GenBank/DDBJ whole genome shotgun (WGS) entry which is preliminary data.</text>
</comment>
<keyword evidence="5" id="KW-1278">Translocase</keyword>
<keyword evidence="6" id="KW-1133">Transmembrane helix</keyword>
<dbReference type="InterPro" id="IPR044492">
    <property type="entry name" value="P_typ_ATPase_HD_dom"/>
</dbReference>
<dbReference type="NCBIfam" id="TIGR01494">
    <property type="entry name" value="ATPase_P-type"/>
    <property type="match status" value="1"/>
</dbReference>
<name>A0AAE3J9C1_9FIRM</name>
<gene>
    <name evidence="12" type="ORF">LKE05_06760</name>
</gene>
<dbReference type="SUPFAM" id="SSF81653">
    <property type="entry name" value="Calcium ATPase, transduction domain A"/>
    <property type="match status" value="1"/>
</dbReference>
<evidence type="ECO:0000256" key="8">
    <source>
        <dbReference type="ARBA" id="ARBA00039103"/>
    </source>
</evidence>
<keyword evidence="4" id="KW-0812">Transmembrane</keyword>
<dbReference type="EMBL" id="JAJEQM010000007">
    <property type="protein sequence ID" value="MCC2210489.1"/>
    <property type="molecule type" value="Genomic_DNA"/>
</dbReference>
<dbReference type="GO" id="GO:0005524">
    <property type="term" value="F:ATP binding"/>
    <property type="evidence" value="ECO:0007669"/>
    <property type="project" value="UniProtKB-UniRule"/>
</dbReference>
<accession>A0AAE3J9C1</accession>
<comment type="catalytic activity">
    <reaction evidence="9">
        <text>Cd(2+)(in) + ATP + H2O = Cd(2+)(out) + ADP + phosphate + H(+)</text>
        <dbReference type="Rhea" id="RHEA:12132"/>
        <dbReference type="ChEBI" id="CHEBI:15377"/>
        <dbReference type="ChEBI" id="CHEBI:15378"/>
        <dbReference type="ChEBI" id="CHEBI:30616"/>
        <dbReference type="ChEBI" id="CHEBI:43474"/>
        <dbReference type="ChEBI" id="CHEBI:48775"/>
        <dbReference type="ChEBI" id="CHEBI:456216"/>
        <dbReference type="EC" id="7.2.2.21"/>
    </reaction>
</comment>
<evidence type="ECO:0000256" key="6">
    <source>
        <dbReference type="ARBA" id="ARBA00022989"/>
    </source>
</evidence>
<dbReference type="Proteomes" id="UP001198242">
    <property type="component" value="Unassembled WGS sequence"/>
</dbReference>
<dbReference type="InterPro" id="IPR023214">
    <property type="entry name" value="HAD_sf"/>
</dbReference>
<keyword evidence="7" id="KW-0472">Membrane</keyword>
<dbReference type="PANTHER" id="PTHR48085:SF5">
    <property type="entry name" value="CADMIUM_ZINC-TRANSPORTING ATPASE HMA4-RELATED"/>
    <property type="match status" value="1"/>
</dbReference>
<dbReference type="PRINTS" id="PR00119">
    <property type="entry name" value="CATATPASE"/>
</dbReference>
<dbReference type="Pfam" id="PF00702">
    <property type="entry name" value="Hydrolase"/>
    <property type="match status" value="1"/>
</dbReference>
<sequence>MKFKIVHDTPGRIRLRCGGYYFDKNQEKSLEKTILSEHYVDSVKAKSVNGGILITYQSDYRQELLNYIKGIKQNQLAAVEDESEDIQADFKNEIIKMLIKRFVLRRILPYPVRVAMAYFKAFPYVKKAVGSVLNLRADVALLDGVALGTALSRGMYSEVNSITFLLGVSELLEEYTRKRTKNALADSLAMKIDTVWKKNGENEEQVPISTVKEGDFVVFRDGAMITFDGVVVSGQASVNEASMTGESVAAVKDKDSTVYAGTVVEAGNIVIKVSAAADNTRISNIIEMIENGESMKAGVQSRAEKIADGFVPYSLGLALLVYLTTRNVVKAMSVLMVDYSCAIKLSTPISIISAMREASSRGFVVKGGRYLESVSHADTIVFDKTGTLTNSCPTVEKVLSFGEYTSDEILKIAACLEEHFPHSVAKAIVKAAKSKQLDHEEEHAEVEYVVAHGIATMLHGKRAIIGSEHFVLEDENIPITDEQKSVIENECEGFSVIYLAIGGVLSGVICISDPPRSEAHEAIQLLRESGIDNIIMLTGDHEGAAKRTADMLGIDNFRAQVLPEDKATIIEELKNEGRTVIMVGDGINDSPALALSDVSIAMKDSADLAREVADVTLLSGDLRDLALLRKLSSRLFRRIKRNYTFIMAFNSLLILLGLKGTITPSASSLLHNSSTMLISANSMRPLLKDKN</sequence>
<feature type="domain" description="P-type ATPase A" evidence="11">
    <location>
        <begin position="191"/>
        <end position="290"/>
    </location>
</feature>
<dbReference type="EC" id="7.2.2.21" evidence="8"/>
<dbReference type="Pfam" id="PF00122">
    <property type="entry name" value="E1-E2_ATPase"/>
    <property type="match status" value="1"/>
</dbReference>
<evidence type="ECO:0000313" key="13">
    <source>
        <dbReference type="Proteomes" id="UP001198242"/>
    </source>
</evidence>
<keyword evidence="10" id="KW-1003">Cell membrane</keyword>
<dbReference type="GO" id="GO:0008551">
    <property type="term" value="F:P-type cadmium transporter activity"/>
    <property type="evidence" value="ECO:0007669"/>
    <property type="project" value="UniProtKB-EC"/>
</dbReference>
<keyword evidence="13" id="KW-1185">Reference proteome</keyword>
<evidence type="ECO:0000256" key="5">
    <source>
        <dbReference type="ARBA" id="ARBA00022967"/>
    </source>
</evidence>
<dbReference type="PRINTS" id="PR00120">
    <property type="entry name" value="HATPASE"/>
</dbReference>
<dbReference type="InterPro" id="IPR008250">
    <property type="entry name" value="ATPase_P-typ_transduc_dom_A_sf"/>
</dbReference>
<dbReference type="Gene3D" id="3.40.50.1000">
    <property type="entry name" value="HAD superfamily/HAD-like"/>
    <property type="match status" value="1"/>
</dbReference>
<dbReference type="RefSeq" id="WP_308456339.1">
    <property type="nucleotide sequence ID" value="NZ_JAJEQM010000007.1"/>
</dbReference>
<dbReference type="SUPFAM" id="SSF56784">
    <property type="entry name" value="HAD-like"/>
    <property type="match status" value="1"/>
</dbReference>
<comment type="subcellular location">
    <subcellularLocation>
        <location evidence="10">Cell membrane</location>
    </subcellularLocation>
    <subcellularLocation>
        <location evidence="1">Membrane</location>
        <topology evidence="1">Multi-pass membrane protein</topology>
    </subcellularLocation>
</comment>
<dbReference type="InterPro" id="IPR023299">
    <property type="entry name" value="ATPase_P-typ_cyto_dom_N"/>
</dbReference>
<evidence type="ECO:0000256" key="7">
    <source>
        <dbReference type="ARBA" id="ARBA00023136"/>
    </source>
</evidence>
<evidence type="ECO:0000313" key="12">
    <source>
        <dbReference type="EMBL" id="MCC2210489.1"/>
    </source>
</evidence>
<keyword evidence="10" id="KW-0547">Nucleotide-binding</keyword>
<dbReference type="PANTHER" id="PTHR48085">
    <property type="entry name" value="CADMIUM/ZINC-TRANSPORTING ATPASE HMA2-RELATED"/>
    <property type="match status" value="1"/>
</dbReference>
<protein>
    <recommendedName>
        <fullName evidence="8">Cd(2+)-exporting ATPase</fullName>
        <ecNumber evidence="8">7.2.2.21</ecNumber>
    </recommendedName>
</protein>
<dbReference type="SFLD" id="SFLDS00003">
    <property type="entry name" value="Haloacid_Dehalogenase"/>
    <property type="match status" value="1"/>
</dbReference>
<dbReference type="InterPro" id="IPR036412">
    <property type="entry name" value="HAD-like_sf"/>
</dbReference>
<dbReference type="AlphaFoldDB" id="A0AAE3J9C1"/>
<dbReference type="Gene3D" id="3.40.1110.10">
    <property type="entry name" value="Calcium-transporting ATPase, cytoplasmic domain N"/>
    <property type="match status" value="1"/>
</dbReference>
<evidence type="ECO:0000256" key="9">
    <source>
        <dbReference type="ARBA" id="ARBA00049338"/>
    </source>
</evidence>
<evidence type="ECO:0000256" key="10">
    <source>
        <dbReference type="RuleBase" id="RU362081"/>
    </source>
</evidence>
<dbReference type="SFLD" id="SFLDF00027">
    <property type="entry name" value="p-type_atpase"/>
    <property type="match status" value="1"/>
</dbReference>
<dbReference type="InterPro" id="IPR051014">
    <property type="entry name" value="Cation_Transport_ATPase_IB"/>
</dbReference>
<dbReference type="Gene3D" id="2.70.150.10">
    <property type="entry name" value="Calcium-transporting ATPase, cytoplasmic transduction domain A"/>
    <property type="match status" value="1"/>
</dbReference>
<dbReference type="InterPro" id="IPR027256">
    <property type="entry name" value="P-typ_ATPase_IB"/>
</dbReference>
<dbReference type="NCBIfam" id="TIGR01525">
    <property type="entry name" value="ATPase-IB_hvy"/>
    <property type="match status" value="1"/>
</dbReference>
<dbReference type="PROSITE" id="PS00154">
    <property type="entry name" value="ATPASE_E1_E2"/>
    <property type="match status" value="1"/>
</dbReference>
<evidence type="ECO:0000256" key="2">
    <source>
        <dbReference type="ARBA" id="ARBA00006024"/>
    </source>
</evidence>
<dbReference type="SFLD" id="SFLDG00002">
    <property type="entry name" value="C1.7:_P-type_atpase_like"/>
    <property type="match status" value="1"/>
</dbReference>
<dbReference type="GO" id="GO:0016887">
    <property type="term" value="F:ATP hydrolysis activity"/>
    <property type="evidence" value="ECO:0007669"/>
    <property type="project" value="InterPro"/>
</dbReference>
<organism evidence="12 13">
    <name type="scientific">Hominilimicola fabiformis</name>
    <dbReference type="NCBI Taxonomy" id="2885356"/>
    <lineage>
        <taxon>Bacteria</taxon>
        <taxon>Bacillati</taxon>
        <taxon>Bacillota</taxon>
        <taxon>Clostridia</taxon>
        <taxon>Eubacteriales</taxon>
        <taxon>Oscillospiraceae</taxon>
        <taxon>Hominilimicola</taxon>
    </lineage>
</organism>
<keyword evidence="10" id="KW-0067">ATP-binding</keyword>
<keyword evidence="10" id="KW-0479">Metal-binding</keyword>
<dbReference type="InterPro" id="IPR018303">
    <property type="entry name" value="ATPase_P-typ_P_site"/>
</dbReference>
<dbReference type="CDD" id="cd07550">
    <property type="entry name" value="P-type_ATPase_HM"/>
    <property type="match status" value="1"/>
</dbReference>
<comment type="similarity">
    <text evidence="2 10">Belongs to the cation transport ATPase (P-type) (TC 3.A.3) family. Type IB subfamily.</text>
</comment>
<dbReference type="GO" id="GO:0005886">
    <property type="term" value="C:plasma membrane"/>
    <property type="evidence" value="ECO:0007669"/>
    <property type="project" value="UniProtKB-SubCell"/>
</dbReference>
<evidence type="ECO:0000259" key="11">
    <source>
        <dbReference type="Pfam" id="PF00122"/>
    </source>
</evidence>
<reference evidence="12 13" key="1">
    <citation type="submission" date="2021-10" db="EMBL/GenBank/DDBJ databases">
        <title>Anaerobic single-cell dispensing facilitates the cultivation of human gut bacteria.</title>
        <authorList>
            <person name="Afrizal A."/>
        </authorList>
    </citation>
    <scope>NUCLEOTIDE SEQUENCE [LARGE SCALE GENOMIC DNA]</scope>
    <source>
        <strain evidence="12 13">CLA-AA-H232</strain>
    </source>
</reference>
<evidence type="ECO:0000256" key="1">
    <source>
        <dbReference type="ARBA" id="ARBA00004141"/>
    </source>
</evidence>
<dbReference type="InterPro" id="IPR059000">
    <property type="entry name" value="ATPase_P-type_domA"/>
</dbReference>
<proteinExistence type="inferred from homology"/>
<keyword evidence="3" id="KW-0104">Cadmium</keyword>
<evidence type="ECO:0000256" key="3">
    <source>
        <dbReference type="ARBA" id="ARBA00022539"/>
    </source>
</evidence>
<dbReference type="GO" id="GO:0046872">
    <property type="term" value="F:metal ion binding"/>
    <property type="evidence" value="ECO:0007669"/>
    <property type="project" value="UniProtKB-KW"/>
</dbReference>
<evidence type="ECO:0000256" key="4">
    <source>
        <dbReference type="ARBA" id="ARBA00022692"/>
    </source>
</evidence>